<evidence type="ECO:0000313" key="2">
    <source>
        <dbReference type="Proteomes" id="UP001148737"/>
    </source>
</evidence>
<proteinExistence type="predicted"/>
<organism evidence="1 2">
    <name type="scientific">Lecanicillium saksenae</name>
    <dbReference type="NCBI Taxonomy" id="468837"/>
    <lineage>
        <taxon>Eukaryota</taxon>
        <taxon>Fungi</taxon>
        <taxon>Dikarya</taxon>
        <taxon>Ascomycota</taxon>
        <taxon>Pezizomycotina</taxon>
        <taxon>Sordariomycetes</taxon>
        <taxon>Hypocreomycetidae</taxon>
        <taxon>Hypocreales</taxon>
        <taxon>Cordycipitaceae</taxon>
        <taxon>Lecanicillium</taxon>
    </lineage>
</organism>
<sequence>MHRAGPGLGDNATAETAPGGLSNAGVAATTPPPEEEPAESLIKFTFGGSVPDQQAFEELVQSELLRIKSPDSLPEAPALIAEDALSPHDTADADDDAISLPGSESSFEDFFEDAEETWVEDVASPASSVSVAAPQFHVPGGFPTDDDEDDDVASPVTTVLQGANSAVHVAGK</sequence>
<comment type="caution">
    <text evidence="1">The sequence shown here is derived from an EMBL/GenBank/DDBJ whole genome shotgun (WGS) entry which is preliminary data.</text>
</comment>
<evidence type="ECO:0000313" key="1">
    <source>
        <dbReference type="EMBL" id="KAJ3481283.1"/>
    </source>
</evidence>
<accession>A0ACC1QMY6</accession>
<dbReference type="Proteomes" id="UP001148737">
    <property type="component" value="Unassembled WGS sequence"/>
</dbReference>
<protein>
    <submittedName>
        <fullName evidence="1">Uncharacterized protein</fullName>
    </submittedName>
</protein>
<name>A0ACC1QMY6_9HYPO</name>
<dbReference type="EMBL" id="JANAKD010001272">
    <property type="protein sequence ID" value="KAJ3481283.1"/>
    <property type="molecule type" value="Genomic_DNA"/>
</dbReference>
<gene>
    <name evidence="1" type="ORF">NLG97_g7859</name>
</gene>
<reference evidence="1" key="1">
    <citation type="submission" date="2022-07" db="EMBL/GenBank/DDBJ databases">
        <title>Genome Sequence of Lecanicillium saksenae.</title>
        <authorList>
            <person name="Buettner E."/>
        </authorList>
    </citation>
    <scope>NUCLEOTIDE SEQUENCE</scope>
    <source>
        <strain evidence="1">VT-O1</strain>
    </source>
</reference>
<keyword evidence="2" id="KW-1185">Reference proteome</keyword>